<dbReference type="EMBL" id="CP110226">
    <property type="protein sequence ID" value="UZD24334.1"/>
    <property type="molecule type" value="Genomic_DNA"/>
</dbReference>
<keyword evidence="1" id="KW-0812">Transmembrane</keyword>
<evidence type="ECO:0000313" key="3">
    <source>
        <dbReference type="Proteomes" id="UP001163156"/>
    </source>
</evidence>
<dbReference type="Proteomes" id="UP001163156">
    <property type="component" value="Chromosome"/>
</dbReference>
<feature type="transmembrane region" description="Helical" evidence="1">
    <location>
        <begin position="97"/>
        <end position="130"/>
    </location>
</feature>
<proteinExistence type="predicted"/>
<protein>
    <recommendedName>
        <fullName evidence="4">MFS transporter</fullName>
    </recommendedName>
</protein>
<evidence type="ECO:0000256" key="1">
    <source>
        <dbReference type="SAM" id="Phobius"/>
    </source>
</evidence>
<keyword evidence="3" id="KW-1185">Reference proteome</keyword>
<organism evidence="2 3">
    <name type="scientific">Algoriphagus halophytocola</name>
    <dbReference type="NCBI Taxonomy" id="2991499"/>
    <lineage>
        <taxon>Bacteria</taxon>
        <taxon>Pseudomonadati</taxon>
        <taxon>Bacteroidota</taxon>
        <taxon>Cytophagia</taxon>
        <taxon>Cytophagales</taxon>
        <taxon>Cyclobacteriaceae</taxon>
        <taxon>Algoriphagus</taxon>
    </lineage>
</organism>
<name>A0ABY6MLB7_9BACT</name>
<dbReference type="RefSeq" id="WP_264811050.1">
    <property type="nucleotide sequence ID" value="NZ_CP110226.1"/>
</dbReference>
<evidence type="ECO:0000313" key="2">
    <source>
        <dbReference type="EMBL" id="UZD24334.1"/>
    </source>
</evidence>
<keyword evidence="1" id="KW-0472">Membrane</keyword>
<keyword evidence="1" id="KW-1133">Transmembrane helix</keyword>
<feature type="transmembrane region" description="Helical" evidence="1">
    <location>
        <begin position="53"/>
        <end position="69"/>
    </location>
</feature>
<accession>A0ABY6MLB7</accession>
<reference evidence="2" key="1">
    <citation type="submission" date="2022-10" db="EMBL/GenBank/DDBJ databases">
        <title>Algoriphagus sp. a novel bacteria isolate from halophytes salicornia europaea.</title>
        <authorList>
            <person name="Peng Y."/>
            <person name="Jiang L."/>
            <person name="Lee J."/>
        </authorList>
    </citation>
    <scope>NUCLEOTIDE SEQUENCE</scope>
    <source>
        <strain evidence="2">TR-M5</strain>
    </source>
</reference>
<feature type="transmembrane region" description="Helical" evidence="1">
    <location>
        <begin position="12"/>
        <end position="33"/>
    </location>
</feature>
<gene>
    <name evidence="2" type="ORF">OM944_07485</name>
</gene>
<evidence type="ECO:0008006" key="4">
    <source>
        <dbReference type="Google" id="ProtNLM"/>
    </source>
</evidence>
<sequence length="160" mass="18209">MEGELRKLIKSYELLITILMVVALPVYGMIYLYQSSGEQNWNLPDLPDFVEELLWGAGIGLLVSQFLLFRKRIKGSQQAPEFILKMQAFSQAVKERYFLLFLVSMLSALGLLFFGSAIFNLIFAVALLFFSLGKPSPLRIQKLLKISDEEKELVELASRP</sequence>